<evidence type="ECO:0000313" key="1">
    <source>
        <dbReference type="EMBL" id="TNC52109.1"/>
    </source>
</evidence>
<protein>
    <submittedName>
        <fullName evidence="1">Uncharacterized protein</fullName>
    </submittedName>
</protein>
<proteinExistence type="predicted"/>
<comment type="caution">
    <text evidence="1">The sequence shown here is derived from an EMBL/GenBank/DDBJ whole genome shotgun (WGS) entry which is preliminary data.</text>
</comment>
<dbReference type="EMBL" id="VDFU01000003">
    <property type="protein sequence ID" value="TNC52109.1"/>
    <property type="molecule type" value="Genomic_DNA"/>
</dbReference>
<sequence>MTPGIGHNNGPSLDDGASWRRFAWARSREALLPTLPIEVVRLRVARAKALGLPYRTYAGIRATTGHDIVAFLFSTNALRLLRPTDHLPDDRLARLGSLPPCDRTALVHPPLHPRTVLTLAPLDAAHPAPAPASSWSATRDHLHAVLRDRGHPPDRVVLVGETDGERAWTEAGRLAGFLSGEAYFAPLR</sequence>
<gene>
    <name evidence="1" type="ORF">FHG66_04595</name>
</gene>
<organism evidence="1 2">
    <name type="scientific">Rubellimicrobium rubrum</name>
    <dbReference type="NCBI Taxonomy" id="2585369"/>
    <lineage>
        <taxon>Bacteria</taxon>
        <taxon>Pseudomonadati</taxon>
        <taxon>Pseudomonadota</taxon>
        <taxon>Alphaproteobacteria</taxon>
        <taxon>Rhodobacterales</taxon>
        <taxon>Roseobacteraceae</taxon>
        <taxon>Rubellimicrobium</taxon>
    </lineage>
</organism>
<evidence type="ECO:0000313" key="2">
    <source>
        <dbReference type="Proteomes" id="UP000305887"/>
    </source>
</evidence>
<keyword evidence="2" id="KW-1185">Reference proteome</keyword>
<reference evidence="1 2" key="1">
    <citation type="submission" date="2019-06" db="EMBL/GenBank/DDBJ databases">
        <title>YIM 131921 draft genome.</title>
        <authorList>
            <person name="Jiang L."/>
        </authorList>
    </citation>
    <scope>NUCLEOTIDE SEQUENCE [LARGE SCALE GENOMIC DNA]</scope>
    <source>
        <strain evidence="1 2">YIM 131921</strain>
    </source>
</reference>
<dbReference type="OrthoDB" id="7644647at2"/>
<dbReference type="AlphaFoldDB" id="A0A5C4N635"/>
<name>A0A5C4N635_9RHOB</name>
<accession>A0A5C4N635</accession>
<dbReference type="Proteomes" id="UP000305887">
    <property type="component" value="Unassembled WGS sequence"/>
</dbReference>